<accession>A0ABD3X7L6</accession>
<evidence type="ECO:0000313" key="4">
    <source>
        <dbReference type="Proteomes" id="UP001634394"/>
    </source>
</evidence>
<name>A0ABD3X7L6_SINWO</name>
<dbReference type="SUPFAM" id="SSF143503">
    <property type="entry name" value="PUG domain-like"/>
    <property type="match status" value="1"/>
</dbReference>
<dbReference type="EMBL" id="JBJQND010000004">
    <property type="protein sequence ID" value="KAL3881002.1"/>
    <property type="molecule type" value="Genomic_DNA"/>
</dbReference>
<organism evidence="3 4">
    <name type="scientific">Sinanodonta woodiana</name>
    <name type="common">Chinese pond mussel</name>
    <name type="synonym">Anodonta woodiana</name>
    <dbReference type="NCBI Taxonomy" id="1069815"/>
    <lineage>
        <taxon>Eukaryota</taxon>
        <taxon>Metazoa</taxon>
        <taxon>Spiralia</taxon>
        <taxon>Lophotrochozoa</taxon>
        <taxon>Mollusca</taxon>
        <taxon>Bivalvia</taxon>
        <taxon>Autobranchia</taxon>
        <taxon>Heteroconchia</taxon>
        <taxon>Palaeoheterodonta</taxon>
        <taxon>Unionida</taxon>
        <taxon>Unionoidea</taxon>
        <taxon>Unionidae</taxon>
        <taxon>Unioninae</taxon>
        <taxon>Sinanodonta</taxon>
    </lineage>
</organism>
<feature type="compositionally biased region" description="Basic and acidic residues" evidence="1">
    <location>
        <begin position="119"/>
        <end position="135"/>
    </location>
</feature>
<evidence type="ECO:0000256" key="1">
    <source>
        <dbReference type="SAM" id="MobiDB-lite"/>
    </source>
</evidence>
<dbReference type="SMART" id="SM00580">
    <property type="entry name" value="PUG"/>
    <property type="match status" value="1"/>
</dbReference>
<gene>
    <name evidence="3" type="ORF">ACJMK2_033203</name>
</gene>
<feature type="region of interest" description="Disordered" evidence="1">
    <location>
        <begin position="112"/>
        <end position="135"/>
    </location>
</feature>
<dbReference type="PANTHER" id="PTHR23153:SF38">
    <property type="entry name" value="UBX DOMAIN-CONTAINING PROTEIN 6"/>
    <property type="match status" value="1"/>
</dbReference>
<dbReference type="InterPro" id="IPR036339">
    <property type="entry name" value="PUB-like_dom_sf"/>
</dbReference>
<dbReference type="Pfam" id="PF09409">
    <property type="entry name" value="PUB"/>
    <property type="match status" value="1"/>
</dbReference>
<dbReference type="InterPro" id="IPR018997">
    <property type="entry name" value="PUB_domain"/>
</dbReference>
<evidence type="ECO:0000313" key="3">
    <source>
        <dbReference type="EMBL" id="KAL3881002.1"/>
    </source>
</evidence>
<sequence>MATCTQNGIDDGVSDALIVCLDLLQKNCSHEQYMTALSTLLKICRNVLDNPTEEKYKSVKINNKSFVEKVWQFSEAQQFLIAAGWSEVDGLVILCEDKYLQSAVRVLEAKNPEPIQSNTRDKTQKRHLEAGTEDDQAKQHLLDENKKKYMEECKRVLKEKKRISDKIKADRQETSSRVTKNARATNLNFGSGLKRFDDIGINLNQGGG</sequence>
<dbReference type="AlphaFoldDB" id="A0ABD3X7L6"/>
<reference evidence="3 4" key="1">
    <citation type="submission" date="2024-11" db="EMBL/GenBank/DDBJ databases">
        <title>Chromosome-level genome assembly of the freshwater bivalve Anodonta woodiana.</title>
        <authorList>
            <person name="Chen X."/>
        </authorList>
    </citation>
    <scope>NUCLEOTIDE SEQUENCE [LARGE SCALE GENOMIC DNA]</scope>
    <source>
        <strain evidence="3">MN2024</strain>
        <tissue evidence="3">Gills</tissue>
    </source>
</reference>
<keyword evidence="4" id="KW-1185">Reference proteome</keyword>
<proteinExistence type="predicted"/>
<protein>
    <recommendedName>
        <fullName evidence="2">PUB domain-containing protein</fullName>
    </recommendedName>
</protein>
<evidence type="ECO:0000259" key="2">
    <source>
        <dbReference type="Pfam" id="PF09409"/>
    </source>
</evidence>
<dbReference type="PANTHER" id="PTHR23153">
    <property type="entry name" value="UBX-RELATED"/>
    <property type="match status" value="1"/>
</dbReference>
<dbReference type="Gene3D" id="1.20.58.2190">
    <property type="match status" value="1"/>
</dbReference>
<comment type="caution">
    <text evidence="3">The sequence shown here is derived from an EMBL/GenBank/DDBJ whole genome shotgun (WGS) entry which is preliminary data.</text>
</comment>
<feature type="domain" description="PUB" evidence="2">
    <location>
        <begin position="31"/>
        <end position="90"/>
    </location>
</feature>
<dbReference type="CDD" id="cd09212">
    <property type="entry name" value="PUB"/>
    <property type="match status" value="1"/>
</dbReference>
<dbReference type="Proteomes" id="UP001634394">
    <property type="component" value="Unassembled WGS sequence"/>
</dbReference>